<accession>A0A3R8SG96</accession>
<protein>
    <recommendedName>
        <fullName evidence="4">PH domain-containing protein</fullName>
    </recommendedName>
</protein>
<comment type="caution">
    <text evidence="2">The sequence shown here is derived from an EMBL/GenBank/DDBJ whole genome shotgun (WGS) entry which is preliminary data.</text>
</comment>
<dbReference type="EMBL" id="QOCI01000001">
    <property type="protein sequence ID" value="RRR20311.1"/>
    <property type="molecule type" value="Genomic_DNA"/>
</dbReference>
<dbReference type="Proteomes" id="UP000274327">
    <property type="component" value="Unassembled WGS sequence"/>
</dbReference>
<organism evidence="2 3">
    <name type="scientific">Brachybacterium paraconglomeratum</name>
    <dbReference type="NCBI Taxonomy" id="173362"/>
    <lineage>
        <taxon>Bacteria</taxon>
        <taxon>Bacillati</taxon>
        <taxon>Actinomycetota</taxon>
        <taxon>Actinomycetes</taxon>
        <taxon>Micrococcales</taxon>
        <taxon>Dermabacteraceae</taxon>
        <taxon>Brachybacterium</taxon>
    </lineage>
</organism>
<feature type="transmembrane region" description="Helical" evidence="1">
    <location>
        <begin position="211"/>
        <end position="231"/>
    </location>
</feature>
<keyword evidence="3" id="KW-1185">Reference proteome</keyword>
<keyword evidence="1" id="KW-0812">Transmembrane</keyword>
<evidence type="ECO:0000313" key="2">
    <source>
        <dbReference type="EMBL" id="RRR20311.1"/>
    </source>
</evidence>
<dbReference type="GeneID" id="78119925"/>
<name>A0A3R8SG96_9MICO</name>
<dbReference type="AlphaFoldDB" id="A0A3R8SG96"/>
<dbReference type="RefSeq" id="WP_126984689.1">
    <property type="nucleotide sequence ID" value="NZ_JALXWX010000228.1"/>
</dbReference>
<feature type="transmembrane region" description="Helical" evidence="1">
    <location>
        <begin position="25"/>
        <end position="51"/>
    </location>
</feature>
<keyword evidence="1" id="KW-1133">Transmembrane helix</keyword>
<sequence>MTSTPDTLPPAAGGDLPTRTYGPPAAVVIGALIIGLVFAVVLEFLVIISFVGQRLWRHPELMHDALFTLPLVLWVLVAVVSSVMTLRVVTLWLQLDEDGFQLRSLFRPTRRARWDEVGSVIAVRDIARGSGPSEMLDPPETAYDGVYVLDHQGRRLLAVSSRFFGERAQRMALQRAREAGIRIEHIDAITPAELRREAPQALTFVDRHPTLLLFALLAFYIGHNVLTFAVWGL</sequence>
<reference evidence="2 3" key="1">
    <citation type="submission" date="2018-07" db="EMBL/GenBank/DDBJ databases">
        <title>Brachybacteriurn paraconglorneratum KCTC 9916.</title>
        <authorList>
            <person name="Li Y."/>
        </authorList>
    </citation>
    <scope>NUCLEOTIDE SEQUENCE [LARGE SCALE GENOMIC DNA]</scope>
    <source>
        <strain evidence="2 3">KCTC 9916</strain>
    </source>
</reference>
<proteinExistence type="predicted"/>
<gene>
    <name evidence="2" type="ORF">DS079_02630</name>
</gene>
<evidence type="ECO:0000256" key="1">
    <source>
        <dbReference type="SAM" id="Phobius"/>
    </source>
</evidence>
<keyword evidence="1" id="KW-0472">Membrane</keyword>
<evidence type="ECO:0000313" key="3">
    <source>
        <dbReference type="Proteomes" id="UP000274327"/>
    </source>
</evidence>
<feature type="transmembrane region" description="Helical" evidence="1">
    <location>
        <begin position="71"/>
        <end position="93"/>
    </location>
</feature>
<evidence type="ECO:0008006" key="4">
    <source>
        <dbReference type="Google" id="ProtNLM"/>
    </source>
</evidence>